<proteinExistence type="predicted"/>
<evidence type="ECO:0000313" key="7">
    <source>
        <dbReference type="EMBL" id="CAL4065181.1"/>
    </source>
</evidence>
<feature type="coiled-coil region" evidence="5">
    <location>
        <begin position="171"/>
        <end position="212"/>
    </location>
</feature>
<evidence type="ECO:0000259" key="6">
    <source>
        <dbReference type="PROSITE" id="PS50089"/>
    </source>
</evidence>
<keyword evidence="5" id="KW-0175">Coiled coil</keyword>
<reference evidence="7 8" key="1">
    <citation type="submission" date="2024-05" db="EMBL/GenBank/DDBJ databases">
        <authorList>
            <person name="Wallberg A."/>
        </authorList>
    </citation>
    <scope>NUCLEOTIDE SEQUENCE [LARGE SCALE GENOMIC DNA]</scope>
</reference>
<dbReference type="SMART" id="SM00184">
    <property type="entry name" value="RING"/>
    <property type="match status" value="1"/>
</dbReference>
<keyword evidence="2 4" id="KW-0863">Zinc-finger</keyword>
<dbReference type="InterPro" id="IPR001841">
    <property type="entry name" value="Znf_RING"/>
</dbReference>
<dbReference type="EMBL" id="CAXKWB010001713">
    <property type="protein sequence ID" value="CAL4065181.1"/>
    <property type="molecule type" value="Genomic_DNA"/>
</dbReference>
<keyword evidence="8" id="KW-1185">Reference proteome</keyword>
<evidence type="ECO:0000256" key="2">
    <source>
        <dbReference type="ARBA" id="ARBA00022771"/>
    </source>
</evidence>
<name>A0AAV2PXP8_MEGNR</name>
<dbReference type="Gene3D" id="3.30.160.60">
    <property type="entry name" value="Classic Zinc Finger"/>
    <property type="match status" value="1"/>
</dbReference>
<dbReference type="Pfam" id="PF13639">
    <property type="entry name" value="zf-RING_2"/>
    <property type="match status" value="1"/>
</dbReference>
<dbReference type="InterPro" id="IPR017907">
    <property type="entry name" value="Znf_RING_CS"/>
</dbReference>
<dbReference type="PANTHER" id="PTHR25462">
    <property type="entry name" value="BONUS, ISOFORM C-RELATED"/>
    <property type="match status" value="1"/>
</dbReference>
<protein>
    <recommendedName>
        <fullName evidence="6">RING-type domain-containing protein</fullName>
    </recommendedName>
</protein>
<keyword evidence="1" id="KW-0479">Metal-binding</keyword>
<dbReference type="Proteomes" id="UP001497623">
    <property type="component" value="Unassembled WGS sequence"/>
</dbReference>
<dbReference type="PANTHER" id="PTHR25462:SF296">
    <property type="entry name" value="MEIOTIC P26, ISOFORM F"/>
    <property type="match status" value="1"/>
</dbReference>
<dbReference type="InterPro" id="IPR047153">
    <property type="entry name" value="TRIM45/56/19-like"/>
</dbReference>
<keyword evidence="3" id="KW-0862">Zinc</keyword>
<dbReference type="Gene3D" id="3.30.40.10">
    <property type="entry name" value="Zinc/RING finger domain, C3HC4 (zinc finger)"/>
    <property type="match status" value="1"/>
</dbReference>
<dbReference type="SUPFAM" id="SSF57845">
    <property type="entry name" value="B-box zinc-binding domain"/>
    <property type="match status" value="1"/>
</dbReference>
<dbReference type="SUPFAM" id="SSF57850">
    <property type="entry name" value="RING/U-box"/>
    <property type="match status" value="1"/>
</dbReference>
<dbReference type="PROSITE" id="PS50089">
    <property type="entry name" value="ZF_RING_2"/>
    <property type="match status" value="1"/>
</dbReference>
<dbReference type="InterPro" id="IPR029000">
    <property type="entry name" value="Cyclophilin-like_dom_sf"/>
</dbReference>
<evidence type="ECO:0000256" key="5">
    <source>
        <dbReference type="SAM" id="Coils"/>
    </source>
</evidence>
<feature type="domain" description="RING-type" evidence="6">
    <location>
        <begin position="6"/>
        <end position="49"/>
    </location>
</feature>
<sequence>MDALECSICLHNFDDKQHRPRVLPCGHSICSYCIDTTITAGSRRCPTCRTPHNVTQSTHLVINFSLEEAALQKLSIESVERFQDSNASITNMCQIHSGVPLHFICTLHKVEICHSCTVLDHRKETCKLVSIKDEIKAKKDKILTEIETLTTVTNGAITELKSQIKYADNTITSHKQDIKEKESEVRLLLAEIDHLQQKVDVEEDKKNKISSAIFETDKKQQMLERVANKIAEASTLTSVSSACKVVKIKMAELQIWQNKIQESFHLKIITDMDLKKVKDKSISVYVLQDEDGIRRSAILSQHNEKTHMTALSKENELPEETANLPIYDIYQQIKTNPEVFLTLSIQDMILGTVYITVNDTPYGKQFLALALGSHGSSYKGSSFSDKSDHVITVRHYMTEEGSQEKACIMRNLEDGDSAVTKAGMVFNICGSAGFHIITKGRSQSWSTCIGEVTSGMNIITQISCSDYLITDVKLCEVGVVLNNK</sequence>
<evidence type="ECO:0000256" key="3">
    <source>
        <dbReference type="ARBA" id="ARBA00022833"/>
    </source>
</evidence>
<evidence type="ECO:0000256" key="4">
    <source>
        <dbReference type="PROSITE-ProRule" id="PRU00175"/>
    </source>
</evidence>
<gene>
    <name evidence="7" type="ORF">MNOR_LOCUS4639</name>
</gene>
<dbReference type="GO" id="GO:0008270">
    <property type="term" value="F:zinc ion binding"/>
    <property type="evidence" value="ECO:0007669"/>
    <property type="project" value="UniProtKB-KW"/>
</dbReference>
<accession>A0AAV2PXP8</accession>
<evidence type="ECO:0000256" key="1">
    <source>
        <dbReference type="ARBA" id="ARBA00022723"/>
    </source>
</evidence>
<dbReference type="AlphaFoldDB" id="A0AAV2PXP8"/>
<evidence type="ECO:0000313" key="8">
    <source>
        <dbReference type="Proteomes" id="UP001497623"/>
    </source>
</evidence>
<dbReference type="InterPro" id="IPR013083">
    <property type="entry name" value="Znf_RING/FYVE/PHD"/>
</dbReference>
<dbReference type="SUPFAM" id="SSF50891">
    <property type="entry name" value="Cyclophilin-like"/>
    <property type="match status" value="1"/>
</dbReference>
<dbReference type="PROSITE" id="PS00518">
    <property type="entry name" value="ZF_RING_1"/>
    <property type="match status" value="1"/>
</dbReference>
<comment type="caution">
    <text evidence="7">The sequence shown here is derived from an EMBL/GenBank/DDBJ whole genome shotgun (WGS) entry which is preliminary data.</text>
</comment>
<organism evidence="7 8">
    <name type="scientific">Meganyctiphanes norvegica</name>
    <name type="common">Northern krill</name>
    <name type="synonym">Thysanopoda norvegica</name>
    <dbReference type="NCBI Taxonomy" id="48144"/>
    <lineage>
        <taxon>Eukaryota</taxon>
        <taxon>Metazoa</taxon>
        <taxon>Ecdysozoa</taxon>
        <taxon>Arthropoda</taxon>
        <taxon>Crustacea</taxon>
        <taxon>Multicrustacea</taxon>
        <taxon>Malacostraca</taxon>
        <taxon>Eumalacostraca</taxon>
        <taxon>Eucarida</taxon>
        <taxon>Euphausiacea</taxon>
        <taxon>Euphausiidae</taxon>
        <taxon>Meganyctiphanes</taxon>
    </lineage>
</organism>